<evidence type="ECO:0000313" key="1">
    <source>
        <dbReference type="EMBL" id="MDY0748096.1"/>
    </source>
</evidence>
<organism evidence="1 2">
    <name type="scientific">Roseateles agri</name>
    <dbReference type="NCBI Taxonomy" id="3098619"/>
    <lineage>
        <taxon>Bacteria</taxon>
        <taxon>Pseudomonadati</taxon>
        <taxon>Pseudomonadota</taxon>
        <taxon>Betaproteobacteria</taxon>
        <taxon>Burkholderiales</taxon>
        <taxon>Sphaerotilaceae</taxon>
        <taxon>Roseateles</taxon>
    </lineage>
</organism>
<evidence type="ECO:0008006" key="3">
    <source>
        <dbReference type="Google" id="ProtNLM"/>
    </source>
</evidence>
<protein>
    <recommendedName>
        <fullName evidence="3">DUF2867 domain-containing protein</fullName>
    </recommendedName>
</protein>
<proteinExistence type="predicted"/>
<name>A0ABU5DQW0_9BURK</name>
<gene>
    <name evidence="1" type="ORF">SNE35_26585</name>
</gene>
<dbReference type="Proteomes" id="UP001285263">
    <property type="component" value="Unassembled WGS sequence"/>
</dbReference>
<accession>A0ABU5DQW0</accession>
<sequence length="185" mass="20433">MELIGHFLPSYQFAEEHSLYVPASPAAVLDAASRPDVVDDPIARRLIALRELPTRLMGRLGFESTLAGRSAFGAGDFTLLGRDGDRELAYGLAGRFWRSDYGLVPLIDAQDFVALNASGLAKLVLNFYAQVEGSGTRVTTHTRVCCGDASAYRRFRAYWFLIRPASGLIRRRLLMRVREAALLAP</sequence>
<reference evidence="1 2" key="1">
    <citation type="submission" date="2023-11" db="EMBL/GenBank/DDBJ databases">
        <title>Paucibacter sp. nov., isolated from fresh soil in Korea.</title>
        <authorList>
            <person name="Le N.T.T."/>
        </authorList>
    </citation>
    <scope>NUCLEOTIDE SEQUENCE [LARGE SCALE GENOMIC DNA]</scope>
    <source>
        <strain evidence="1 2">R3-3</strain>
    </source>
</reference>
<dbReference type="RefSeq" id="WP_320426059.1">
    <property type="nucleotide sequence ID" value="NZ_JAXCLA010000009.1"/>
</dbReference>
<comment type="caution">
    <text evidence="1">The sequence shown here is derived from an EMBL/GenBank/DDBJ whole genome shotgun (WGS) entry which is preliminary data.</text>
</comment>
<evidence type="ECO:0000313" key="2">
    <source>
        <dbReference type="Proteomes" id="UP001285263"/>
    </source>
</evidence>
<keyword evidence="2" id="KW-1185">Reference proteome</keyword>
<dbReference type="EMBL" id="JAXCLA010000009">
    <property type="protein sequence ID" value="MDY0748096.1"/>
    <property type="molecule type" value="Genomic_DNA"/>
</dbReference>